<feature type="non-terminal residue" evidence="8">
    <location>
        <position position="1"/>
    </location>
</feature>
<dbReference type="PRINTS" id="PR00404">
    <property type="entry name" value="MADSDOMAIN"/>
</dbReference>
<keyword evidence="2" id="KW-0805">Transcription regulation</keyword>
<dbReference type="GO" id="GO:0046983">
    <property type="term" value="F:protein dimerization activity"/>
    <property type="evidence" value="ECO:0007669"/>
    <property type="project" value="InterPro"/>
</dbReference>
<dbReference type="SUPFAM" id="SSF55455">
    <property type="entry name" value="SRF-like"/>
    <property type="match status" value="1"/>
</dbReference>
<dbReference type="AlphaFoldDB" id="A0AA88WLP5"/>
<proteinExistence type="predicted"/>
<keyword evidence="3" id="KW-0238">DNA-binding</keyword>
<dbReference type="GO" id="GO:0005634">
    <property type="term" value="C:nucleus"/>
    <property type="evidence" value="ECO:0007669"/>
    <property type="project" value="UniProtKB-SubCell"/>
</dbReference>
<dbReference type="EMBL" id="JAVXUP010000440">
    <property type="protein sequence ID" value="KAK3027835.1"/>
    <property type="molecule type" value="Genomic_DNA"/>
</dbReference>
<feature type="domain" description="MADS-box" evidence="7">
    <location>
        <begin position="34"/>
        <end position="94"/>
    </location>
</feature>
<sequence length="177" mass="19786">PHSKYCAALKIKPQKKERQRVNREARKERGDMGTGKKKIEIKKKEKESDRMVTFSKRRRGLFKKAHELHTKTGAEVAILVFSPAGNPYSHGEPSFDATVDKFMASSGAGCTTVKETANGNGADCGGDVGLMWSWLKNVQVEDYGEVEGLLALKKTLEEIRAKIVKEIEDQFVRSFLV</sequence>
<evidence type="ECO:0000256" key="1">
    <source>
        <dbReference type="ARBA" id="ARBA00004123"/>
    </source>
</evidence>
<protein>
    <recommendedName>
        <fullName evidence="7">MADS-box domain-containing protein</fullName>
    </recommendedName>
</protein>
<dbReference type="SMART" id="SM00432">
    <property type="entry name" value="MADS"/>
    <property type="match status" value="1"/>
</dbReference>
<organism evidence="8 9">
    <name type="scientific">Escallonia herrerae</name>
    <dbReference type="NCBI Taxonomy" id="1293975"/>
    <lineage>
        <taxon>Eukaryota</taxon>
        <taxon>Viridiplantae</taxon>
        <taxon>Streptophyta</taxon>
        <taxon>Embryophyta</taxon>
        <taxon>Tracheophyta</taxon>
        <taxon>Spermatophyta</taxon>
        <taxon>Magnoliopsida</taxon>
        <taxon>eudicotyledons</taxon>
        <taxon>Gunneridae</taxon>
        <taxon>Pentapetalae</taxon>
        <taxon>asterids</taxon>
        <taxon>campanulids</taxon>
        <taxon>Escalloniales</taxon>
        <taxon>Escalloniaceae</taxon>
        <taxon>Escallonia</taxon>
    </lineage>
</organism>
<name>A0AA88WLP5_9ASTE</name>
<evidence type="ECO:0000259" key="7">
    <source>
        <dbReference type="PROSITE" id="PS50066"/>
    </source>
</evidence>
<keyword evidence="4" id="KW-0804">Transcription</keyword>
<gene>
    <name evidence="8" type="ORF">RJ639_040585</name>
</gene>
<feature type="region of interest" description="Disordered" evidence="6">
    <location>
        <begin position="1"/>
        <end position="47"/>
    </location>
</feature>
<dbReference type="PANTHER" id="PTHR11945:SF827">
    <property type="entry name" value="AGAMOUS-LIKE MADS-BOX PROTEIN AGL28"/>
    <property type="match status" value="1"/>
</dbReference>
<feature type="compositionally biased region" description="Basic and acidic residues" evidence="6">
    <location>
        <begin position="14"/>
        <end position="31"/>
    </location>
</feature>
<comment type="caution">
    <text evidence="8">The sequence shown here is derived from an EMBL/GenBank/DDBJ whole genome shotgun (WGS) entry which is preliminary data.</text>
</comment>
<evidence type="ECO:0000313" key="9">
    <source>
        <dbReference type="Proteomes" id="UP001188597"/>
    </source>
</evidence>
<dbReference type="InterPro" id="IPR036879">
    <property type="entry name" value="TF_MADSbox_sf"/>
</dbReference>
<evidence type="ECO:0000256" key="2">
    <source>
        <dbReference type="ARBA" id="ARBA00023015"/>
    </source>
</evidence>
<accession>A0AA88WLP5</accession>
<dbReference type="PANTHER" id="PTHR11945">
    <property type="entry name" value="MADS BOX PROTEIN"/>
    <property type="match status" value="1"/>
</dbReference>
<reference evidence="8" key="1">
    <citation type="submission" date="2022-12" db="EMBL/GenBank/DDBJ databases">
        <title>Draft genome assemblies for two species of Escallonia (Escalloniales).</title>
        <authorList>
            <person name="Chanderbali A."/>
            <person name="Dervinis C."/>
            <person name="Anghel I."/>
            <person name="Soltis D."/>
            <person name="Soltis P."/>
            <person name="Zapata F."/>
        </authorList>
    </citation>
    <scope>NUCLEOTIDE SEQUENCE</scope>
    <source>
        <strain evidence="8">UCBG64.0493</strain>
        <tissue evidence="8">Leaf</tissue>
    </source>
</reference>
<keyword evidence="9" id="KW-1185">Reference proteome</keyword>
<dbReference type="InterPro" id="IPR002100">
    <property type="entry name" value="TF_MADSbox"/>
</dbReference>
<dbReference type="Pfam" id="PF00319">
    <property type="entry name" value="SRF-TF"/>
    <property type="match status" value="1"/>
</dbReference>
<dbReference type="GO" id="GO:0000981">
    <property type="term" value="F:DNA-binding transcription factor activity, RNA polymerase II-specific"/>
    <property type="evidence" value="ECO:0007669"/>
    <property type="project" value="TreeGrafter"/>
</dbReference>
<dbReference type="GO" id="GO:0000978">
    <property type="term" value="F:RNA polymerase II cis-regulatory region sequence-specific DNA binding"/>
    <property type="evidence" value="ECO:0007669"/>
    <property type="project" value="TreeGrafter"/>
</dbReference>
<keyword evidence="5" id="KW-0539">Nucleus</keyword>
<comment type="subcellular location">
    <subcellularLocation>
        <location evidence="1">Nucleus</location>
    </subcellularLocation>
</comment>
<evidence type="ECO:0000256" key="5">
    <source>
        <dbReference type="ARBA" id="ARBA00023242"/>
    </source>
</evidence>
<evidence type="ECO:0000256" key="6">
    <source>
        <dbReference type="SAM" id="MobiDB-lite"/>
    </source>
</evidence>
<evidence type="ECO:0000313" key="8">
    <source>
        <dbReference type="EMBL" id="KAK3027835.1"/>
    </source>
</evidence>
<evidence type="ECO:0000256" key="3">
    <source>
        <dbReference type="ARBA" id="ARBA00023125"/>
    </source>
</evidence>
<dbReference type="PROSITE" id="PS50066">
    <property type="entry name" value="MADS_BOX_2"/>
    <property type="match status" value="1"/>
</dbReference>
<dbReference type="Gene3D" id="3.40.1810.10">
    <property type="entry name" value="Transcription factor, MADS-box"/>
    <property type="match status" value="1"/>
</dbReference>
<evidence type="ECO:0000256" key="4">
    <source>
        <dbReference type="ARBA" id="ARBA00023163"/>
    </source>
</evidence>
<dbReference type="Proteomes" id="UP001188597">
    <property type="component" value="Unassembled WGS sequence"/>
</dbReference>